<dbReference type="InterPro" id="IPR050767">
    <property type="entry name" value="Sel1_AlgK"/>
</dbReference>
<evidence type="ECO:0000313" key="2">
    <source>
        <dbReference type="Proteomes" id="UP001617669"/>
    </source>
</evidence>
<protein>
    <submittedName>
        <fullName evidence="1">Tetratricopeptide repeat protein</fullName>
    </submittedName>
</protein>
<dbReference type="SMART" id="SM00671">
    <property type="entry name" value="SEL1"/>
    <property type="match status" value="4"/>
</dbReference>
<dbReference type="SUPFAM" id="SSF81901">
    <property type="entry name" value="HCP-like"/>
    <property type="match status" value="1"/>
</dbReference>
<dbReference type="PANTHER" id="PTHR11102:SF160">
    <property type="entry name" value="ERAD-ASSOCIATED E3 UBIQUITIN-PROTEIN LIGASE COMPONENT HRD3"/>
    <property type="match status" value="1"/>
</dbReference>
<reference evidence="1 2" key="1">
    <citation type="submission" date="2024-11" db="EMBL/GenBank/DDBJ databases">
        <authorList>
            <person name="Kaparullina E.N."/>
            <person name="Delegan Y.A."/>
            <person name="Doronina N.V."/>
        </authorList>
    </citation>
    <scope>NUCLEOTIDE SEQUENCE [LARGE SCALE GENOMIC DNA]</scope>
    <source>
        <strain evidence="1 2">7sh_L</strain>
    </source>
</reference>
<accession>A0ABW8GLC4</accession>
<comment type="caution">
    <text evidence="1">The sequence shown here is derived from an EMBL/GenBank/DDBJ whole genome shotgun (WGS) entry which is preliminary data.</text>
</comment>
<proteinExistence type="predicted"/>
<sequence>MSVQKPKVIPPLVLSDIAQIASTLFSSEDTTANLDPNLSPIKQLSIFNMKAEMGIAKFQVIIGNAYYDGIHIEQNIELAEYWWEEAAEQGNTEAELNLMQLYIRMNESPARVIPYLKKLVTKGNPEAMFHYGLALTYGKGVKKNVRTGESWLSKAARLNHIDALVALSKIYSEIKQLRNHTKSHQYQKRACDLGHKKSMYEYSYNKILNEKNITDISSKVYLEKLAADGHPEPLMLLAHLKVHSGNFVESVKHLHDAAMLNYGPANWMLGRCYEDGWTVKRSPSKAHYYKNRSKILGFDGGFGKNPFTPNTLSTTVIGGGYA</sequence>
<dbReference type="InterPro" id="IPR011990">
    <property type="entry name" value="TPR-like_helical_dom_sf"/>
</dbReference>
<organism evidence="1 2">
    <name type="scientific">Methylobacillus methanolivorans</name>
    <dbReference type="NCBI Taxonomy" id="1848927"/>
    <lineage>
        <taxon>Bacteria</taxon>
        <taxon>Pseudomonadati</taxon>
        <taxon>Pseudomonadota</taxon>
        <taxon>Betaproteobacteria</taxon>
        <taxon>Nitrosomonadales</taxon>
        <taxon>Methylophilaceae</taxon>
        <taxon>Methylobacillus</taxon>
    </lineage>
</organism>
<dbReference type="Proteomes" id="UP001617669">
    <property type="component" value="Unassembled WGS sequence"/>
</dbReference>
<dbReference type="RefSeq" id="WP_400880960.1">
    <property type="nucleotide sequence ID" value="NZ_JBIWXY010000001.1"/>
</dbReference>
<gene>
    <name evidence="1" type="ORF">ACIKP9_06990</name>
</gene>
<dbReference type="InterPro" id="IPR006597">
    <property type="entry name" value="Sel1-like"/>
</dbReference>
<dbReference type="PANTHER" id="PTHR11102">
    <property type="entry name" value="SEL-1-LIKE PROTEIN"/>
    <property type="match status" value="1"/>
</dbReference>
<keyword evidence="2" id="KW-1185">Reference proteome</keyword>
<evidence type="ECO:0000313" key="1">
    <source>
        <dbReference type="EMBL" id="MFJ5445972.1"/>
    </source>
</evidence>
<dbReference type="Gene3D" id="1.25.40.10">
    <property type="entry name" value="Tetratricopeptide repeat domain"/>
    <property type="match status" value="2"/>
</dbReference>
<name>A0ABW8GLC4_9PROT</name>
<dbReference type="Pfam" id="PF08238">
    <property type="entry name" value="Sel1"/>
    <property type="match status" value="4"/>
</dbReference>
<dbReference type="EMBL" id="JBIWXY010000001">
    <property type="protein sequence ID" value="MFJ5445972.1"/>
    <property type="molecule type" value="Genomic_DNA"/>
</dbReference>